<sequence length="346" mass="37397">MPTVLITGLNGFVATHTAIRFLQAGWDVRGTVRSTSKGDKTLALPALKKYSEESRIGYVVVKDLEGDFTQALEGVDGVAHCASPWNMNGKTWAEYRDPAVKGTINIIQQAAKFPNIKAVSVVSSFTAIGDCTVPYYTLAGRVFTEADWPPFTDEFAAAYDGPQAAGLWYCVSKQLAEAAAIKIHEELKPGFTLATLCPPTIFGPSYHLAPGENPTEADLTTSFFYAATVAGKDKTVPDTLYTSWVDVRDVAEALFVTISQSKGGRYALCSGSYDLDQVAELVLSLRPDLAHVVPQHKTKDTPLSKGTYTLDSTKATQELGIHFIPLEKMVEDSVTQFENIGAVVSA</sequence>
<dbReference type="InParanoid" id="A0A4Q1BKD5"/>
<keyword evidence="1" id="KW-0560">Oxidoreductase</keyword>
<reference evidence="4 5" key="1">
    <citation type="submission" date="2016-06" db="EMBL/GenBank/DDBJ databases">
        <title>Evolution of pathogenesis and genome organization in the Tremellales.</title>
        <authorList>
            <person name="Cuomo C."/>
            <person name="Litvintseva A."/>
            <person name="Heitman J."/>
            <person name="Chen Y."/>
            <person name="Sun S."/>
            <person name="Springer D."/>
            <person name="Dromer F."/>
            <person name="Young S."/>
            <person name="Zeng Q."/>
            <person name="Chapman S."/>
            <person name="Gujja S."/>
            <person name="Saif S."/>
            <person name="Birren B."/>
        </authorList>
    </citation>
    <scope>NUCLEOTIDE SEQUENCE [LARGE SCALE GENOMIC DNA]</scope>
    <source>
        <strain evidence="4 5">ATCC 28783</strain>
    </source>
</reference>
<dbReference type="GO" id="GO:0016616">
    <property type="term" value="F:oxidoreductase activity, acting on the CH-OH group of donors, NAD or NADP as acceptor"/>
    <property type="evidence" value="ECO:0007669"/>
    <property type="project" value="TreeGrafter"/>
</dbReference>
<dbReference type="OrthoDB" id="2735536at2759"/>
<organism evidence="4 5">
    <name type="scientific">Tremella mesenterica</name>
    <name type="common">Jelly fungus</name>
    <dbReference type="NCBI Taxonomy" id="5217"/>
    <lineage>
        <taxon>Eukaryota</taxon>
        <taxon>Fungi</taxon>
        <taxon>Dikarya</taxon>
        <taxon>Basidiomycota</taxon>
        <taxon>Agaricomycotina</taxon>
        <taxon>Tremellomycetes</taxon>
        <taxon>Tremellales</taxon>
        <taxon>Tremellaceae</taxon>
        <taxon>Tremella</taxon>
    </lineage>
</organism>
<dbReference type="Gene3D" id="3.40.50.720">
    <property type="entry name" value="NAD(P)-binding Rossmann-like Domain"/>
    <property type="match status" value="1"/>
</dbReference>
<accession>A0A4Q1BKD5</accession>
<dbReference type="STRING" id="5217.A0A4Q1BKD5"/>
<keyword evidence="5" id="KW-1185">Reference proteome</keyword>
<protein>
    <recommendedName>
        <fullName evidence="3">NAD-dependent epimerase/dehydratase domain-containing protein</fullName>
    </recommendedName>
</protein>
<name>A0A4Q1BKD5_TREME</name>
<dbReference type="PANTHER" id="PTHR10366">
    <property type="entry name" value="NAD DEPENDENT EPIMERASE/DEHYDRATASE"/>
    <property type="match status" value="1"/>
</dbReference>
<dbReference type="InterPro" id="IPR050425">
    <property type="entry name" value="NAD(P)_dehydrat-like"/>
</dbReference>
<dbReference type="VEuPathDB" id="FungiDB:TREMEDRAFT_62690"/>
<gene>
    <name evidence="4" type="ORF">M231_04659</name>
</gene>
<comment type="caution">
    <text evidence="4">The sequence shown here is derived from an EMBL/GenBank/DDBJ whole genome shotgun (WGS) entry which is preliminary data.</text>
</comment>
<evidence type="ECO:0000313" key="5">
    <source>
        <dbReference type="Proteomes" id="UP000289152"/>
    </source>
</evidence>
<evidence type="ECO:0000259" key="3">
    <source>
        <dbReference type="Pfam" id="PF01370"/>
    </source>
</evidence>
<comment type="similarity">
    <text evidence="2">Belongs to the NAD(P)-dependent epimerase/dehydratase family. Dihydroflavonol-4-reductase subfamily.</text>
</comment>
<dbReference type="Pfam" id="PF01370">
    <property type="entry name" value="Epimerase"/>
    <property type="match status" value="1"/>
</dbReference>
<evidence type="ECO:0000256" key="2">
    <source>
        <dbReference type="ARBA" id="ARBA00023445"/>
    </source>
</evidence>
<dbReference type="SUPFAM" id="SSF51735">
    <property type="entry name" value="NAD(P)-binding Rossmann-fold domains"/>
    <property type="match status" value="1"/>
</dbReference>
<feature type="domain" description="NAD-dependent epimerase/dehydratase" evidence="3">
    <location>
        <begin position="4"/>
        <end position="263"/>
    </location>
</feature>
<dbReference type="PANTHER" id="PTHR10366:SF579">
    <property type="entry name" value="3-BETA HYDROXYSTEROID DEHYDROGENASE_ISOMERASE FAMILY PROTEIN (AFU_ORTHOLOGUE AFUA_3G02250)"/>
    <property type="match status" value="1"/>
</dbReference>
<dbReference type="InterPro" id="IPR001509">
    <property type="entry name" value="Epimerase_deHydtase"/>
</dbReference>
<dbReference type="EMBL" id="SDIL01000054">
    <property type="protein sequence ID" value="RXK38100.1"/>
    <property type="molecule type" value="Genomic_DNA"/>
</dbReference>
<dbReference type="InterPro" id="IPR036291">
    <property type="entry name" value="NAD(P)-bd_dom_sf"/>
</dbReference>
<dbReference type="AlphaFoldDB" id="A0A4Q1BKD5"/>
<dbReference type="Proteomes" id="UP000289152">
    <property type="component" value="Unassembled WGS sequence"/>
</dbReference>
<proteinExistence type="inferred from homology"/>
<evidence type="ECO:0000313" key="4">
    <source>
        <dbReference type="EMBL" id="RXK38100.1"/>
    </source>
</evidence>
<evidence type="ECO:0000256" key="1">
    <source>
        <dbReference type="ARBA" id="ARBA00023002"/>
    </source>
</evidence>